<proteinExistence type="predicted"/>
<dbReference type="EMBL" id="QMEB01000199">
    <property type="protein sequence ID" value="NMG21854.1"/>
    <property type="molecule type" value="Genomic_DNA"/>
</dbReference>
<evidence type="ECO:0000313" key="1">
    <source>
        <dbReference type="EMBL" id="NMG21854.1"/>
    </source>
</evidence>
<gene>
    <name evidence="1" type="ORF">DP116_21345</name>
</gene>
<keyword evidence="2" id="KW-1185">Reference proteome</keyword>
<accession>A0ABX1PBK9</accession>
<comment type="caution">
    <text evidence="1">The sequence shown here is derived from an EMBL/GenBank/DDBJ whole genome shotgun (WGS) entry which is preliminary data.</text>
</comment>
<dbReference type="RefSeq" id="WP_169157080.1">
    <property type="nucleotide sequence ID" value="NZ_CAWPJE010000195.1"/>
</dbReference>
<name>A0ABX1PBK9_9CYAN</name>
<reference evidence="1 2" key="1">
    <citation type="submission" date="2018-06" db="EMBL/GenBank/DDBJ databases">
        <title>Comparative genomics of Brasilonema spp. strains.</title>
        <authorList>
            <person name="Alvarenga D.O."/>
            <person name="Fiore M.F."/>
            <person name="Varani A.M."/>
        </authorList>
    </citation>
    <scope>NUCLEOTIDE SEQUENCE [LARGE SCALE GENOMIC DNA]</scope>
    <source>
        <strain evidence="1 2">SPC951</strain>
    </source>
</reference>
<protein>
    <submittedName>
        <fullName evidence="1">Uncharacterized protein</fullName>
    </submittedName>
</protein>
<evidence type="ECO:0000313" key="2">
    <source>
        <dbReference type="Proteomes" id="UP000718564"/>
    </source>
</evidence>
<dbReference type="Proteomes" id="UP000718564">
    <property type="component" value="Unassembled WGS sequence"/>
</dbReference>
<sequence length="96" mass="11211">MTNLQQTYQVIEETIKKPPIPHEPQKQSLKAWAMYCLRDRGFKVIYAQNADFAVETRNGEKIYFKVANDGSDLDNQFGWILWDRTTKNVSFIPPES</sequence>
<organism evidence="1 2">
    <name type="scientific">Brasilonema bromeliae SPC951</name>
    <dbReference type="NCBI Taxonomy" id="385972"/>
    <lineage>
        <taxon>Bacteria</taxon>
        <taxon>Bacillati</taxon>
        <taxon>Cyanobacteriota</taxon>
        <taxon>Cyanophyceae</taxon>
        <taxon>Nostocales</taxon>
        <taxon>Scytonemataceae</taxon>
        <taxon>Brasilonema</taxon>
        <taxon>Bromeliae group (in: Brasilonema)</taxon>
    </lineage>
</organism>